<accession>A0A1G4G9X8</accession>
<keyword evidence="1" id="KW-1133">Transmembrane helix</keyword>
<protein>
    <recommendedName>
        <fullName evidence="4">DUF340 domain-containing protein</fullName>
    </recommendedName>
</protein>
<proteinExistence type="predicted"/>
<organism evidence="2 3">
    <name type="scientific">Petrimonas mucosa</name>
    <dbReference type="NCBI Taxonomy" id="1642646"/>
    <lineage>
        <taxon>Bacteria</taxon>
        <taxon>Pseudomonadati</taxon>
        <taxon>Bacteroidota</taxon>
        <taxon>Bacteroidia</taxon>
        <taxon>Bacteroidales</taxon>
        <taxon>Dysgonomonadaceae</taxon>
        <taxon>Petrimonas</taxon>
    </lineage>
</organism>
<sequence>MLNIFLVILSGVATGYAVRKVPFVKHAGSVITLVIALLLFFMGVSVGTNDQVLATFSTIGIEALIITIGGTSGTLLCAWLLYSTLFKKGGEKS</sequence>
<dbReference type="EMBL" id="LT608328">
    <property type="protein sequence ID" value="SCM59298.1"/>
    <property type="molecule type" value="Genomic_DNA"/>
</dbReference>
<dbReference type="KEGG" id="pmuc:ING2E5A_2501"/>
<dbReference type="Proteomes" id="UP000178485">
    <property type="component" value="Chromosome i"/>
</dbReference>
<gene>
    <name evidence="2" type="ORF">ING2E5A_2501</name>
</gene>
<dbReference type="AlphaFoldDB" id="A0A1G4G9X8"/>
<evidence type="ECO:0000256" key="1">
    <source>
        <dbReference type="SAM" id="Phobius"/>
    </source>
</evidence>
<dbReference type="RefSeq" id="WP_071137609.1">
    <property type="nucleotide sequence ID" value="NZ_DUQN01000011.1"/>
</dbReference>
<name>A0A1G4G9X8_9BACT</name>
<evidence type="ECO:0000313" key="3">
    <source>
        <dbReference type="Proteomes" id="UP000178485"/>
    </source>
</evidence>
<keyword evidence="1" id="KW-0812">Transmembrane</keyword>
<keyword evidence="3" id="KW-1185">Reference proteome</keyword>
<reference evidence="2 3" key="1">
    <citation type="submission" date="2016-08" db="EMBL/GenBank/DDBJ databases">
        <authorList>
            <person name="Seilhamer J.J."/>
        </authorList>
    </citation>
    <scope>NUCLEOTIDE SEQUENCE [LARGE SCALE GENOMIC DNA]</scope>
    <source>
        <strain evidence="2">ING2-E5A</strain>
    </source>
</reference>
<evidence type="ECO:0000313" key="2">
    <source>
        <dbReference type="EMBL" id="SCM59298.1"/>
    </source>
</evidence>
<dbReference type="InterPro" id="IPR005642">
    <property type="entry name" value="LysO"/>
</dbReference>
<dbReference type="Pfam" id="PF03956">
    <property type="entry name" value="Lys_export"/>
    <property type="match status" value="1"/>
</dbReference>
<feature type="transmembrane region" description="Helical" evidence="1">
    <location>
        <begin position="27"/>
        <end position="47"/>
    </location>
</feature>
<feature type="transmembrane region" description="Helical" evidence="1">
    <location>
        <begin position="59"/>
        <end position="82"/>
    </location>
</feature>
<evidence type="ECO:0008006" key="4">
    <source>
        <dbReference type="Google" id="ProtNLM"/>
    </source>
</evidence>
<dbReference type="STRING" id="1642646.ING2E5A_2501"/>
<keyword evidence="1" id="KW-0472">Membrane</keyword>
<dbReference type="GO" id="GO:0015661">
    <property type="term" value="F:L-lysine efflux transmembrane transporter activity"/>
    <property type="evidence" value="ECO:0007669"/>
    <property type="project" value="InterPro"/>
</dbReference>